<reference evidence="2" key="2">
    <citation type="submission" date="2013-07" db="EMBL/GenBank/DDBJ databases">
        <authorList>
            <consortium name="The Broad Institute Genome Sequencing Platform"/>
            <person name="Cuomo C."/>
            <person name="Litvintseva A."/>
            <person name="Chen Y."/>
            <person name="Heitman J."/>
            <person name="Sun S."/>
            <person name="Springer D."/>
            <person name="Dromer F."/>
            <person name="Young S.K."/>
            <person name="Zeng Q."/>
            <person name="Gargeya S."/>
            <person name="Fitzgerald M."/>
            <person name="Abouelleil A."/>
            <person name="Alvarado L."/>
            <person name="Berlin A.M."/>
            <person name="Chapman S.B."/>
            <person name="Dewar J."/>
            <person name="Goldberg J."/>
            <person name="Griggs A."/>
            <person name="Gujja S."/>
            <person name="Hansen M."/>
            <person name="Howarth C."/>
            <person name="Imamovic A."/>
            <person name="Larimer J."/>
            <person name="McCowan C."/>
            <person name="Murphy C."/>
            <person name="Pearson M."/>
            <person name="Priest M."/>
            <person name="Roberts A."/>
            <person name="Saif S."/>
            <person name="Shea T."/>
            <person name="Sykes S."/>
            <person name="Wortman J."/>
            <person name="Nusbaum C."/>
            <person name="Birren B."/>
        </authorList>
    </citation>
    <scope>NUCLEOTIDE SEQUENCE</scope>
    <source>
        <strain evidence="2">CBS 10118</strain>
    </source>
</reference>
<dbReference type="RefSeq" id="XP_019044088.1">
    <property type="nucleotide sequence ID" value="XM_019193965.1"/>
</dbReference>
<reference evidence="1" key="3">
    <citation type="submission" date="2014-01" db="EMBL/GenBank/DDBJ databases">
        <title>Evolution of pathogenesis and genome organization in the Tremellales.</title>
        <authorList>
            <person name="Cuomo C."/>
            <person name="Litvintseva A."/>
            <person name="Heitman J."/>
            <person name="Chen Y."/>
            <person name="Sun S."/>
            <person name="Springer D."/>
            <person name="Dromer F."/>
            <person name="Young S."/>
            <person name="Zeng Q."/>
            <person name="Chapman S."/>
            <person name="Gujja S."/>
            <person name="Saif S."/>
            <person name="Birren B."/>
        </authorList>
    </citation>
    <scope>NUCLEOTIDE SEQUENCE</scope>
    <source>
        <strain evidence="1">CBS 10118</strain>
    </source>
</reference>
<keyword evidence="3" id="KW-1185">Reference proteome</keyword>
<evidence type="ECO:0000313" key="1">
    <source>
        <dbReference type="EMBL" id="OCF23018.1"/>
    </source>
</evidence>
<dbReference type="EMBL" id="CP144547">
    <property type="protein sequence ID" value="WVW86223.1"/>
    <property type="molecule type" value="Genomic_DNA"/>
</dbReference>
<dbReference type="GeneID" id="30211767"/>
<dbReference type="VEuPathDB" id="FungiDB:I302_07368"/>
<sequence>MPTGLLNLSDEIIQHIAHYVHTDNEIPIPSFNPHWANFADEIDPTIQKDYIAFRSTCTYIRKLCPIGGLHVRMDSWSKLLRWAVQAPTSVKRAVRRMVIDIPRIELYQDKQLANYSIVPIWFTLTSFLRSLSNLEELIIRKTSLCQHLKTAGFISPSSLNEETDFLPHVSSIAIETPCERCTDQISRLLLRAASSLRHVKISPSWKTQRLYQPASSKESEDRIVGRVTTLYWKTFRSLDRNTTLDEVAQTFPNIRNLHLTCCCENQAWLCEPFSLFCCKPTYEERWLFKMTSQDVVGEFDDAGPVEEWNNDRTFDRFLEILTGFKHLEELDCLIEIQMPPHRHELTSISPHVKRSTYDRSQNRCRPRYNFHQEQQDDEEDLYSAMISAAEVIAATIPTLRVGHFWQYISHHHLLDKPFWQRWKWHCQRLSDGVVIELDRRPEEFKHSWMDNVDGCRDWEYEEDDESDDD</sequence>
<evidence type="ECO:0000313" key="3">
    <source>
        <dbReference type="Proteomes" id="UP000092730"/>
    </source>
</evidence>
<proteinExistence type="predicted"/>
<name>A0A1B9FW72_9TREE</name>
<dbReference type="AlphaFoldDB" id="A0A1B9FW72"/>
<accession>A0A1B9FW72</accession>
<protein>
    <submittedName>
        <fullName evidence="1">Uncharacterized protein</fullName>
    </submittedName>
</protein>
<evidence type="ECO:0000313" key="2">
    <source>
        <dbReference type="EMBL" id="WVW86223.1"/>
    </source>
</evidence>
<dbReference type="EMBL" id="KI894024">
    <property type="protein sequence ID" value="OCF23018.1"/>
    <property type="molecule type" value="Genomic_DNA"/>
</dbReference>
<gene>
    <name evidence="1" type="ORF">I302_07368</name>
    <name evidence="2" type="ORF">I302_108265</name>
</gene>
<dbReference type="KEGG" id="kbi:30211767"/>
<reference evidence="2" key="4">
    <citation type="submission" date="2024-02" db="EMBL/GenBank/DDBJ databases">
        <title>Comparative genomics of Cryptococcus and Kwoniella reveals pathogenesis evolution and contrasting modes of karyotype evolution via chromosome fusion or intercentromeric recombination.</title>
        <authorList>
            <person name="Coelho M.A."/>
            <person name="David-Palma M."/>
            <person name="Shea T."/>
            <person name="Bowers K."/>
            <person name="McGinley-Smith S."/>
            <person name="Mohammad A.W."/>
            <person name="Gnirke A."/>
            <person name="Yurkov A.M."/>
            <person name="Nowrousian M."/>
            <person name="Sun S."/>
            <person name="Cuomo C.A."/>
            <person name="Heitman J."/>
        </authorList>
    </citation>
    <scope>NUCLEOTIDE SEQUENCE</scope>
    <source>
        <strain evidence="2">CBS 10118</strain>
    </source>
</reference>
<dbReference type="OrthoDB" id="2564533at2759"/>
<organism evidence="1">
    <name type="scientific">Kwoniella bestiolae CBS 10118</name>
    <dbReference type="NCBI Taxonomy" id="1296100"/>
    <lineage>
        <taxon>Eukaryota</taxon>
        <taxon>Fungi</taxon>
        <taxon>Dikarya</taxon>
        <taxon>Basidiomycota</taxon>
        <taxon>Agaricomycotina</taxon>
        <taxon>Tremellomycetes</taxon>
        <taxon>Tremellales</taxon>
        <taxon>Cryptococcaceae</taxon>
        <taxon>Kwoniella</taxon>
    </lineage>
</organism>
<dbReference type="Proteomes" id="UP000092730">
    <property type="component" value="Chromosome 7"/>
</dbReference>
<reference evidence="1" key="1">
    <citation type="submission" date="2013-07" db="EMBL/GenBank/DDBJ databases">
        <title>The Genome Sequence of Cryptococcus bestiolae CBS10118.</title>
        <authorList>
            <consortium name="The Broad Institute Genome Sequencing Platform"/>
            <person name="Cuomo C."/>
            <person name="Litvintseva A."/>
            <person name="Chen Y."/>
            <person name="Heitman J."/>
            <person name="Sun S."/>
            <person name="Springer D."/>
            <person name="Dromer F."/>
            <person name="Young S.K."/>
            <person name="Zeng Q."/>
            <person name="Gargeya S."/>
            <person name="Fitzgerald M."/>
            <person name="Abouelleil A."/>
            <person name="Alvarado L."/>
            <person name="Berlin A.M."/>
            <person name="Chapman S.B."/>
            <person name="Dewar J."/>
            <person name="Goldberg J."/>
            <person name="Griggs A."/>
            <person name="Gujja S."/>
            <person name="Hansen M."/>
            <person name="Howarth C."/>
            <person name="Imamovic A."/>
            <person name="Larimer J."/>
            <person name="McCowan C."/>
            <person name="Murphy C."/>
            <person name="Pearson M."/>
            <person name="Priest M."/>
            <person name="Roberts A."/>
            <person name="Saif S."/>
            <person name="Shea T."/>
            <person name="Sykes S."/>
            <person name="Wortman J."/>
            <person name="Nusbaum C."/>
            <person name="Birren B."/>
        </authorList>
    </citation>
    <scope>NUCLEOTIDE SEQUENCE [LARGE SCALE GENOMIC DNA]</scope>
    <source>
        <strain evidence="1">CBS 10118</strain>
    </source>
</reference>